<evidence type="ECO:0008006" key="4">
    <source>
        <dbReference type="Google" id="ProtNLM"/>
    </source>
</evidence>
<dbReference type="InterPro" id="IPR028082">
    <property type="entry name" value="Peripla_BP_I"/>
</dbReference>
<dbReference type="Proteomes" id="UP001632038">
    <property type="component" value="Unassembled WGS sequence"/>
</dbReference>
<keyword evidence="3" id="KW-1185">Reference proteome</keyword>
<evidence type="ECO:0000313" key="2">
    <source>
        <dbReference type="EMBL" id="KAL3620773.1"/>
    </source>
</evidence>
<name>A0ABD3BTD3_9LAMI</name>
<protein>
    <recommendedName>
        <fullName evidence="4">Glucose-6-phosphate 1-epimerase</fullName>
    </recommendedName>
</protein>
<dbReference type="SUPFAM" id="SSF53822">
    <property type="entry name" value="Periplasmic binding protein-like I"/>
    <property type="match status" value="1"/>
</dbReference>
<evidence type="ECO:0000256" key="1">
    <source>
        <dbReference type="SAM" id="SignalP"/>
    </source>
</evidence>
<gene>
    <name evidence="2" type="ORF">CASFOL_035685</name>
</gene>
<organism evidence="2 3">
    <name type="scientific">Castilleja foliolosa</name>
    <dbReference type="NCBI Taxonomy" id="1961234"/>
    <lineage>
        <taxon>Eukaryota</taxon>
        <taxon>Viridiplantae</taxon>
        <taxon>Streptophyta</taxon>
        <taxon>Embryophyta</taxon>
        <taxon>Tracheophyta</taxon>
        <taxon>Spermatophyta</taxon>
        <taxon>Magnoliopsida</taxon>
        <taxon>eudicotyledons</taxon>
        <taxon>Gunneridae</taxon>
        <taxon>Pentapetalae</taxon>
        <taxon>asterids</taxon>
        <taxon>lamiids</taxon>
        <taxon>Lamiales</taxon>
        <taxon>Orobanchaceae</taxon>
        <taxon>Pedicularideae</taxon>
        <taxon>Castillejinae</taxon>
        <taxon>Castilleja</taxon>
    </lineage>
</organism>
<comment type="caution">
    <text evidence="2">The sequence shown here is derived from an EMBL/GenBank/DDBJ whole genome shotgun (WGS) entry which is preliminary data.</text>
</comment>
<dbReference type="EMBL" id="JAVIJP010000066">
    <property type="protein sequence ID" value="KAL3620773.1"/>
    <property type="molecule type" value="Genomic_DNA"/>
</dbReference>
<dbReference type="InterPro" id="IPR011013">
    <property type="entry name" value="Gal_mutarotase_sf_dom"/>
</dbReference>
<dbReference type="PANTHER" id="PTHR11122:SF10">
    <property type="entry name" value="GLUCOSE-6-PHOSPHATE 1-EPIMERASE"/>
    <property type="match status" value="1"/>
</dbReference>
<dbReference type="InterPro" id="IPR014718">
    <property type="entry name" value="GH-type_carb-bd"/>
</dbReference>
<proteinExistence type="predicted"/>
<accession>A0ABD3BTD3</accession>
<reference evidence="3" key="1">
    <citation type="journal article" date="2024" name="IScience">
        <title>Strigolactones Initiate the Formation of Haustorium-like Structures in Castilleja.</title>
        <authorList>
            <person name="Buerger M."/>
            <person name="Peterson D."/>
            <person name="Chory J."/>
        </authorList>
    </citation>
    <scope>NUCLEOTIDE SEQUENCE [LARGE SCALE GENOMIC DNA]</scope>
</reference>
<dbReference type="Pfam" id="PF01263">
    <property type="entry name" value="Aldose_epim"/>
    <property type="match status" value="1"/>
</dbReference>
<keyword evidence="1" id="KW-0732">Signal</keyword>
<dbReference type="InterPro" id="IPR008183">
    <property type="entry name" value="Aldose_1/G6P_1-epimerase"/>
</dbReference>
<dbReference type="AlphaFoldDB" id="A0ABD3BTD3"/>
<feature type="signal peptide" evidence="1">
    <location>
        <begin position="1"/>
        <end position="21"/>
    </location>
</feature>
<dbReference type="PANTHER" id="PTHR11122">
    <property type="entry name" value="APOSPORY-ASSOCIATED PROTEIN C-RELATED"/>
    <property type="match status" value="1"/>
</dbReference>
<dbReference type="Gene3D" id="2.70.98.10">
    <property type="match status" value="1"/>
</dbReference>
<dbReference type="SUPFAM" id="SSF74650">
    <property type="entry name" value="Galactose mutarotase-like"/>
    <property type="match status" value="1"/>
</dbReference>
<evidence type="ECO:0000313" key="3">
    <source>
        <dbReference type="Proteomes" id="UP001632038"/>
    </source>
</evidence>
<sequence length="156" mass="17678">MDLYMTTVVLFWSLLFTGVFSAKDVNIGAIMTFGSINGRVAKFAMNTAVEDVNSDPSFLHGKKLVLSRHDSNYSGFLGIIGDRVYLSSPQCVAVLDHEKKRTYVMRKEGLPDIVVWNPWEKKSKAMSDFGDEEYKQMATILDVFVCWFVLNRGCMK</sequence>
<feature type="chain" id="PRO_5044784010" description="Glucose-6-phosphate 1-epimerase" evidence="1">
    <location>
        <begin position="22"/>
        <end position="156"/>
    </location>
</feature>